<reference evidence="3" key="1">
    <citation type="journal article" date="2023" name="Int. J. Syst. Evol. Microbiol.">
        <title>Mesoterricola silvestris gen. nov., sp. nov., Mesoterricola sediminis sp. nov., Geothrix oryzae sp. nov., Geothrix edaphica sp. nov., Geothrix rubra sp. nov., and Geothrix limicola sp. nov., six novel members of Acidobacteriota isolated from soils.</title>
        <authorList>
            <person name="Itoh H."/>
            <person name="Sugisawa Y."/>
            <person name="Mise K."/>
            <person name="Xu Z."/>
            <person name="Kuniyasu M."/>
            <person name="Ushijima N."/>
            <person name="Kawano K."/>
            <person name="Kobayashi E."/>
            <person name="Shiratori Y."/>
            <person name="Masuda Y."/>
            <person name="Senoo K."/>
        </authorList>
    </citation>
    <scope>NUCLEOTIDE SEQUENCE [LARGE SCALE GENOMIC DNA]</scope>
    <source>
        <strain evidence="3">W79</strain>
    </source>
</reference>
<keyword evidence="1" id="KW-0472">Membrane</keyword>
<gene>
    <name evidence="2" type="ORF">METEAL_40170</name>
</gene>
<keyword evidence="1" id="KW-1133">Transmembrane helix</keyword>
<evidence type="ECO:0000313" key="3">
    <source>
        <dbReference type="Proteomes" id="UP001238179"/>
    </source>
</evidence>
<feature type="transmembrane region" description="Helical" evidence="1">
    <location>
        <begin position="67"/>
        <end position="86"/>
    </location>
</feature>
<keyword evidence="1" id="KW-0812">Transmembrane</keyword>
<name>A0AA48KDW0_9BACT</name>
<evidence type="ECO:0000256" key="1">
    <source>
        <dbReference type="SAM" id="Phobius"/>
    </source>
</evidence>
<evidence type="ECO:0000313" key="2">
    <source>
        <dbReference type="EMBL" id="BDU74843.1"/>
    </source>
</evidence>
<keyword evidence="3" id="KW-1185">Reference proteome</keyword>
<organism evidence="2 3">
    <name type="scientific">Mesoterricola silvestris</name>
    <dbReference type="NCBI Taxonomy" id="2927979"/>
    <lineage>
        <taxon>Bacteria</taxon>
        <taxon>Pseudomonadati</taxon>
        <taxon>Acidobacteriota</taxon>
        <taxon>Holophagae</taxon>
        <taxon>Holophagales</taxon>
        <taxon>Holophagaceae</taxon>
        <taxon>Mesoterricola</taxon>
    </lineage>
</organism>
<dbReference type="KEGG" id="msil:METEAL_40170"/>
<protein>
    <submittedName>
        <fullName evidence="2">Uncharacterized protein</fullName>
    </submittedName>
</protein>
<accession>A0AA48KDW0</accession>
<feature type="transmembrane region" description="Helical" evidence="1">
    <location>
        <begin position="12"/>
        <end position="30"/>
    </location>
</feature>
<proteinExistence type="predicted"/>
<dbReference type="Proteomes" id="UP001238179">
    <property type="component" value="Chromosome"/>
</dbReference>
<dbReference type="AlphaFoldDB" id="A0AA48KDW0"/>
<sequence length="94" mass="10443">MTKVEPMRKRPIFGVIFLLTGLGIFGYFILHSVLTEVGPPPGVPVPAPLRMETTNKEPFREFDVVKWLGWAFVVAALAEVGAAYLAKQRTTLDQ</sequence>
<dbReference type="EMBL" id="AP027080">
    <property type="protein sequence ID" value="BDU74843.1"/>
    <property type="molecule type" value="Genomic_DNA"/>
</dbReference>